<feature type="region of interest" description="Disordered" evidence="2">
    <location>
        <begin position="286"/>
        <end position="308"/>
    </location>
</feature>
<dbReference type="OrthoDB" id="2446101at2759"/>
<name>A0A2Z6QV77_9GLOM</name>
<keyword evidence="5" id="KW-1185">Reference proteome</keyword>
<comment type="caution">
    <text evidence="3">The sequence shown here is derived from an EMBL/GenBank/DDBJ whole genome shotgun (WGS) entry which is preliminary data.</text>
</comment>
<accession>A0A2Z6QV77</accession>
<proteinExistence type="predicted"/>
<dbReference type="Proteomes" id="UP000615446">
    <property type="component" value="Unassembled WGS sequence"/>
</dbReference>
<feature type="compositionally biased region" description="Low complexity" evidence="2">
    <location>
        <begin position="64"/>
        <end position="75"/>
    </location>
</feature>
<evidence type="ECO:0000256" key="1">
    <source>
        <dbReference type="SAM" id="Coils"/>
    </source>
</evidence>
<evidence type="ECO:0000313" key="3">
    <source>
        <dbReference type="EMBL" id="GBB94203.1"/>
    </source>
</evidence>
<feature type="region of interest" description="Disordered" evidence="2">
    <location>
        <begin position="501"/>
        <end position="527"/>
    </location>
</feature>
<dbReference type="Gene3D" id="1.20.5.340">
    <property type="match status" value="1"/>
</dbReference>
<dbReference type="AlphaFoldDB" id="A0A2Z6QV77"/>
<reference evidence="3 5" key="1">
    <citation type="submission" date="2017-11" db="EMBL/GenBank/DDBJ databases">
        <title>The genome of Rhizophagus clarus HR1 reveals common genetic basis of auxotrophy among arbuscular mycorrhizal fungi.</title>
        <authorList>
            <person name="Kobayashi Y."/>
        </authorList>
    </citation>
    <scope>NUCLEOTIDE SEQUENCE [LARGE SCALE GENOMIC DNA]</scope>
    <source>
        <strain evidence="3 5">HR1</strain>
    </source>
</reference>
<dbReference type="EMBL" id="BEXD01001458">
    <property type="protein sequence ID" value="GBB94203.1"/>
    <property type="molecule type" value="Genomic_DNA"/>
</dbReference>
<organism evidence="3 5">
    <name type="scientific">Rhizophagus clarus</name>
    <dbReference type="NCBI Taxonomy" id="94130"/>
    <lineage>
        <taxon>Eukaryota</taxon>
        <taxon>Fungi</taxon>
        <taxon>Fungi incertae sedis</taxon>
        <taxon>Mucoromycota</taxon>
        <taxon>Glomeromycotina</taxon>
        <taxon>Glomeromycetes</taxon>
        <taxon>Glomerales</taxon>
        <taxon>Glomeraceae</taxon>
        <taxon>Rhizophagus</taxon>
    </lineage>
</organism>
<protein>
    <recommendedName>
        <fullName evidence="6">CCHC-type domain-containing protein</fullName>
    </recommendedName>
</protein>
<evidence type="ECO:0008006" key="6">
    <source>
        <dbReference type="Google" id="ProtNLM"/>
    </source>
</evidence>
<reference evidence="4" key="2">
    <citation type="submission" date="2019-10" db="EMBL/GenBank/DDBJ databases">
        <title>Conservation and host-specific expression of non-tandemly repeated heterogenous ribosome RNA gene in arbuscular mycorrhizal fungi.</title>
        <authorList>
            <person name="Maeda T."/>
            <person name="Kobayashi Y."/>
            <person name="Nakagawa T."/>
            <person name="Ezawa T."/>
            <person name="Yamaguchi K."/>
            <person name="Bino T."/>
            <person name="Nishimoto Y."/>
            <person name="Shigenobu S."/>
            <person name="Kawaguchi M."/>
        </authorList>
    </citation>
    <scope>NUCLEOTIDE SEQUENCE</scope>
    <source>
        <strain evidence="4">HR1</strain>
    </source>
</reference>
<feature type="coiled-coil region" evidence="1">
    <location>
        <begin position="547"/>
        <end position="616"/>
    </location>
</feature>
<evidence type="ECO:0000313" key="5">
    <source>
        <dbReference type="Proteomes" id="UP000247702"/>
    </source>
</evidence>
<dbReference type="Proteomes" id="UP000247702">
    <property type="component" value="Unassembled WGS sequence"/>
</dbReference>
<feature type="region of interest" description="Disordered" evidence="2">
    <location>
        <begin position="1"/>
        <end position="76"/>
    </location>
</feature>
<keyword evidence="1" id="KW-0175">Coiled coil</keyword>
<evidence type="ECO:0000256" key="2">
    <source>
        <dbReference type="SAM" id="MobiDB-lite"/>
    </source>
</evidence>
<evidence type="ECO:0000313" key="4">
    <source>
        <dbReference type="EMBL" id="GES73347.1"/>
    </source>
</evidence>
<sequence length="747" mass="86324">MSQASSSTKRQLRSHVSKTYKNNRELDADIVQDSYTAKPTKAQPYDIENSRTKKLKTIQKNKDTTSTSLPDTTTSMEGVVNTPIVTIANASPAENSQTILSHDTNDNQQEQNQSTEKILKISSPENQTARSTPKLATDEMIELLDLDMSQENPHEYKQYELFIPRDSFPKENKIIEIINFIKNAFINEKDFFEVRSTKHLTYEIFILRFIKEETKNKYKNELHPIIQKPLYDYTNENVQTLIQQKLEDISNRSIRLVDIPHKLDFNLIIAHLANITGVSITHHKDITPKQRTVNKKSPQQANRRRPARQPLKQLLVRFEKESATKYLYENDHWTLAIGNSLIRILHPDIAHEISAQRTSYRYLIRGLPLNTDIRDMIPILKAIKGRTCTFNATSRNSISKTAFVYTNKENYTKEPQKIQKTTLQNHNIFIVAQDYKGDSCTICGNPQHTYDNCNSEHRLDPNGSRKIYSPKYLKKDRTKLENNQDINNKYRHIISSERKTMPLPPVSTFTNHNGKRPIVPTNSNKRPDAYANARTAKLQLSIQPQLNARHEKQLIEANERILKLENALNNLSAKYDMLEQQFKTINTQHNTQNTSITNLKQEFTKITKQVDEYQTTQHTINSKLDFIIEKITKTSPTPSHHSTHSHKTPFEHIARRQYNDDSLPYNNLSSNQVYTPEMDIDYSQRQQEETETQYGTTSQLDSELGYIPANLTSDADSDNHTINNVVHPSELPTKNNRNKLFGLSSFF</sequence>
<gene>
    <name evidence="4" type="ORF">RCL2_000088800</name>
    <name evidence="3" type="ORF">RclHR1_02310009</name>
</gene>
<dbReference type="EMBL" id="BLAL01000006">
    <property type="protein sequence ID" value="GES73347.1"/>
    <property type="molecule type" value="Genomic_DNA"/>
</dbReference>